<organism evidence="2 3">
    <name type="scientific">Diploscapter pachys</name>
    <dbReference type="NCBI Taxonomy" id="2018661"/>
    <lineage>
        <taxon>Eukaryota</taxon>
        <taxon>Metazoa</taxon>
        <taxon>Ecdysozoa</taxon>
        <taxon>Nematoda</taxon>
        <taxon>Chromadorea</taxon>
        <taxon>Rhabditida</taxon>
        <taxon>Rhabditina</taxon>
        <taxon>Rhabditomorpha</taxon>
        <taxon>Rhabditoidea</taxon>
        <taxon>Rhabditidae</taxon>
        <taxon>Diploscapter</taxon>
    </lineage>
</organism>
<keyword evidence="3" id="KW-1185">Reference proteome</keyword>
<evidence type="ECO:0000313" key="2">
    <source>
        <dbReference type="EMBL" id="PAV85572.1"/>
    </source>
</evidence>
<dbReference type="AlphaFoldDB" id="A0A2A2LH80"/>
<comment type="caution">
    <text evidence="2">The sequence shown here is derived from an EMBL/GenBank/DDBJ whole genome shotgun (WGS) entry which is preliminary data.</text>
</comment>
<feature type="region of interest" description="Disordered" evidence="1">
    <location>
        <begin position="67"/>
        <end position="135"/>
    </location>
</feature>
<evidence type="ECO:0000256" key="1">
    <source>
        <dbReference type="SAM" id="MobiDB-lite"/>
    </source>
</evidence>
<evidence type="ECO:0000313" key="3">
    <source>
        <dbReference type="Proteomes" id="UP000218231"/>
    </source>
</evidence>
<feature type="compositionally biased region" description="Polar residues" evidence="1">
    <location>
        <begin position="95"/>
        <end position="109"/>
    </location>
</feature>
<name>A0A2A2LH80_9BILA</name>
<feature type="compositionally biased region" description="Polar residues" evidence="1">
    <location>
        <begin position="75"/>
        <end position="87"/>
    </location>
</feature>
<dbReference type="EMBL" id="LIAE01006757">
    <property type="protein sequence ID" value="PAV85572.1"/>
    <property type="molecule type" value="Genomic_DNA"/>
</dbReference>
<reference evidence="2 3" key="1">
    <citation type="journal article" date="2017" name="Curr. Biol.">
        <title>Genome architecture and evolution of a unichromosomal asexual nematode.</title>
        <authorList>
            <person name="Fradin H."/>
            <person name="Zegar C."/>
            <person name="Gutwein M."/>
            <person name="Lucas J."/>
            <person name="Kovtun M."/>
            <person name="Corcoran D."/>
            <person name="Baugh L.R."/>
            <person name="Kiontke K."/>
            <person name="Gunsalus K."/>
            <person name="Fitch D.H."/>
            <person name="Piano F."/>
        </authorList>
    </citation>
    <scope>NUCLEOTIDE SEQUENCE [LARGE SCALE GENOMIC DNA]</scope>
    <source>
        <strain evidence="2">PF1309</strain>
    </source>
</reference>
<dbReference type="Proteomes" id="UP000218231">
    <property type="component" value="Unassembled WGS sequence"/>
</dbReference>
<proteinExistence type="predicted"/>
<sequence>MNLSAGGPRNLPPSSTPFLRAVLDFFYHYGRRPIALALINCLLDQHSTGKAPSVQVYVRPLEVTVPADFEDSKSGAPQTGTTSSSGIASEKENSKPPTVWSTMTTQIAAETSVKRWSIPPVKTEEGQPPGPVSTT</sequence>
<gene>
    <name evidence="2" type="ORF">WR25_24959</name>
</gene>
<accession>A0A2A2LH80</accession>
<dbReference type="OrthoDB" id="5864875at2759"/>
<protein>
    <submittedName>
        <fullName evidence="2">Uncharacterized protein</fullName>
    </submittedName>
</protein>